<protein>
    <recommendedName>
        <fullName evidence="3">Metal-dependent HD superfamily phosphohydrolase</fullName>
    </recommendedName>
</protein>
<dbReference type="InterPro" id="IPR009218">
    <property type="entry name" value="HD_phosphohydro"/>
</dbReference>
<dbReference type="Proteomes" id="UP001165498">
    <property type="component" value="Unassembled WGS sequence"/>
</dbReference>
<comment type="caution">
    <text evidence="1">The sequence shown here is derived from an EMBL/GenBank/DDBJ whole genome shotgun (WGS) entry which is preliminary data.</text>
</comment>
<reference evidence="1" key="1">
    <citation type="submission" date="2022-07" db="EMBL/GenBank/DDBJ databases">
        <title>Tahibacter sp., a new gammaproteobacterium isolated from the silt sample collected at pig farm.</title>
        <authorList>
            <person name="Chen H."/>
        </authorList>
    </citation>
    <scope>NUCLEOTIDE SEQUENCE</scope>
    <source>
        <strain evidence="1">P2K</strain>
    </source>
</reference>
<dbReference type="PANTHER" id="PTHR21174">
    <property type="match status" value="1"/>
</dbReference>
<dbReference type="PANTHER" id="PTHR21174:SF0">
    <property type="entry name" value="HD PHOSPHOHYDROLASE FAMILY PROTEIN-RELATED"/>
    <property type="match status" value="1"/>
</dbReference>
<proteinExistence type="predicted"/>
<dbReference type="EMBL" id="JANFQO010000003">
    <property type="protein sequence ID" value="MCQ4164021.1"/>
    <property type="molecule type" value="Genomic_DNA"/>
</dbReference>
<dbReference type="PIRSF" id="PIRSF035170">
    <property type="entry name" value="HD_phosphohydro"/>
    <property type="match status" value="1"/>
</dbReference>
<sequence>MNTADLAAPLPLPEELLQQLQAQYAQPPRAYHNFAHVQEVLGHYAAVAADVGWAQPAEVFLALLYHDAIYEAGRKDNEARSAELARAAIARWLPPQAADAERVAALILMTARHGHWQPGQADADAALFLDCDMAILAAAPERFDAYDAAIAQEYRGKLPAWMFRHYRRRFLRSLLDAPRIFLSDYFHARCDMAARANLRRCLGGRSALKASAGR</sequence>
<dbReference type="SUPFAM" id="SSF109604">
    <property type="entry name" value="HD-domain/PDEase-like"/>
    <property type="match status" value="1"/>
</dbReference>
<evidence type="ECO:0000313" key="2">
    <source>
        <dbReference type="Proteomes" id="UP001165498"/>
    </source>
</evidence>
<evidence type="ECO:0000313" key="1">
    <source>
        <dbReference type="EMBL" id="MCQ4164021.1"/>
    </source>
</evidence>
<dbReference type="Gene3D" id="1.10.3210.10">
    <property type="entry name" value="Hypothetical protein af1432"/>
    <property type="match status" value="1"/>
</dbReference>
<gene>
    <name evidence="1" type="ORF">NM961_04790</name>
</gene>
<evidence type="ECO:0008006" key="3">
    <source>
        <dbReference type="Google" id="ProtNLM"/>
    </source>
</evidence>
<dbReference type="RefSeq" id="WP_255911967.1">
    <property type="nucleotide sequence ID" value="NZ_JANFQO010000003.1"/>
</dbReference>
<accession>A0ABT1QNB0</accession>
<name>A0ABT1QNB0_9GAMM</name>
<keyword evidence="2" id="KW-1185">Reference proteome</keyword>
<organism evidence="1 2">
    <name type="scientific">Tahibacter harae</name>
    <dbReference type="NCBI Taxonomy" id="2963937"/>
    <lineage>
        <taxon>Bacteria</taxon>
        <taxon>Pseudomonadati</taxon>
        <taxon>Pseudomonadota</taxon>
        <taxon>Gammaproteobacteria</taxon>
        <taxon>Lysobacterales</taxon>
        <taxon>Rhodanobacteraceae</taxon>
        <taxon>Tahibacter</taxon>
    </lineage>
</organism>